<dbReference type="InterPro" id="IPR039426">
    <property type="entry name" value="TonB-dep_rcpt-like"/>
</dbReference>
<dbReference type="CDD" id="cd01347">
    <property type="entry name" value="ligand_gated_channel"/>
    <property type="match status" value="1"/>
</dbReference>
<dbReference type="Pfam" id="PF00593">
    <property type="entry name" value="TonB_dep_Rec_b-barrel"/>
    <property type="match status" value="1"/>
</dbReference>
<keyword evidence="6 14" id="KW-0812">Transmembrane</keyword>
<dbReference type="AlphaFoldDB" id="A0A918PEC5"/>
<dbReference type="Gene3D" id="2.40.170.20">
    <property type="entry name" value="TonB-dependent receptor, beta-barrel domain"/>
    <property type="match status" value="1"/>
</dbReference>
<keyword evidence="5" id="KW-0410">Iron transport</keyword>
<evidence type="ECO:0000256" key="2">
    <source>
        <dbReference type="ARBA" id="ARBA00009810"/>
    </source>
</evidence>
<keyword evidence="4 14" id="KW-1134">Transmembrane beta strand</keyword>
<feature type="signal peptide" evidence="16">
    <location>
        <begin position="1"/>
        <end position="19"/>
    </location>
</feature>
<dbReference type="NCBIfam" id="TIGR01783">
    <property type="entry name" value="TonB-siderophor"/>
    <property type="match status" value="1"/>
</dbReference>
<dbReference type="GO" id="GO:0015891">
    <property type="term" value="P:siderophore transport"/>
    <property type="evidence" value="ECO:0007669"/>
    <property type="project" value="InterPro"/>
</dbReference>
<evidence type="ECO:0000256" key="16">
    <source>
        <dbReference type="SAM" id="SignalP"/>
    </source>
</evidence>
<evidence type="ECO:0000256" key="13">
    <source>
        <dbReference type="ARBA" id="ARBA00023237"/>
    </source>
</evidence>
<comment type="subcellular location">
    <subcellularLocation>
        <location evidence="1 14">Cell outer membrane</location>
        <topology evidence="1 14">Multi-pass membrane protein</topology>
    </subcellularLocation>
</comment>
<dbReference type="InterPro" id="IPR000531">
    <property type="entry name" value="Beta-barrel_TonB"/>
</dbReference>
<dbReference type="PANTHER" id="PTHR32552:SF68">
    <property type="entry name" value="FERRICHROME OUTER MEMBRANE TRANSPORTER_PHAGE RECEPTOR"/>
    <property type="match status" value="1"/>
</dbReference>
<evidence type="ECO:0000256" key="3">
    <source>
        <dbReference type="ARBA" id="ARBA00022448"/>
    </source>
</evidence>
<keyword evidence="13 14" id="KW-0998">Cell outer membrane</keyword>
<sequence>MAGAAAVAYLAVLVPASQAEEAEGAAETAARSTIIVTGARQTNASGTKTDTPVLETPQPVTVITADTYLAQGAVSISDTLNYVAGVQSNPYGSDSRVDGGFIRGINPIQFRDGMHDIYSYYASIRSDPYNFSRVEVVRGPASVLFGSGSIGGLLNMVSKDPQFKNTGEFSLRYGTFDRKEVLADVNTVLTDGLAGRIVARVRDAGTQTDHVPDDRVMIAPSLRWQPTPDTDVELLGLYQEDDGGSTAQFLPNVGTIKPNPNGKLANSLFIGKPGWDRYDGRLLQGTGTVSHRFSEAVRINLKARYIDSDLTYLTHYPDSYGNPDNPYIDPDQRVIGLYADGSIARMEIFTTDNNVQFDFHTGDRISHKLLAGIDYSWNRVRKTGGYGYEFIDIYNIDYDALSNYGGGIPTASDPNFVGGSFEDTAQKQLGVYVQDQVRLYDRVSVVVGARRDHVSTRDTAGVVVKDNATTFRAGIIGDVLPFLSPFFSYTQSFEPISGSASDGNPFKPKRGRQFEGGIKLHPDERTLITATAFHIRENNRPVDDASTPDPFDQRQAGALTSKGFEIEATRILPGDFELIANYSYTRIREAGSRQQLEDVAKHNASLWTTKTLRLDDDTAVRLGSGVRYTGAHVSGNIRTPGYTLVDALVELTRGPWTLAVNATNLFDKEYYASCLGRGDCFVGAERNVFGTVSYRF</sequence>
<evidence type="ECO:0000256" key="15">
    <source>
        <dbReference type="RuleBase" id="RU003357"/>
    </source>
</evidence>
<evidence type="ECO:0000256" key="8">
    <source>
        <dbReference type="ARBA" id="ARBA00023004"/>
    </source>
</evidence>
<evidence type="ECO:0000259" key="17">
    <source>
        <dbReference type="Pfam" id="PF00593"/>
    </source>
</evidence>
<evidence type="ECO:0000256" key="7">
    <source>
        <dbReference type="ARBA" id="ARBA00022729"/>
    </source>
</evidence>
<dbReference type="Pfam" id="PF07715">
    <property type="entry name" value="Plug"/>
    <property type="match status" value="1"/>
</dbReference>
<reference evidence="19" key="1">
    <citation type="journal article" date="2014" name="Int. J. Syst. Evol. Microbiol.">
        <title>Complete genome sequence of Corynebacterium casei LMG S-19264T (=DSM 44701T), isolated from a smear-ripened cheese.</title>
        <authorList>
            <consortium name="US DOE Joint Genome Institute (JGI-PGF)"/>
            <person name="Walter F."/>
            <person name="Albersmeier A."/>
            <person name="Kalinowski J."/>
            <person name="Ruckert C."/>
        </authorList>
    </citation>
    <scope>NUCLEOTIDE SEQUENCE</scope>
    <source>
        <strain evidence="19">KCTC 32255</strain>
    </source>
</reference>
<comment type="similarity">
    <text evidence="2 14 15">Belongs to the TonB-dependent receptor family.</text>
</comment>
<keyword evidence="9" id="KW-0406">Ion transport</keyword>
<organism evidence="19 20">
    <name type="scientific">Novosphingobium colocasiae</name>
    <dbReference type="NCBI Taxonomy" id="1256513"/>
    <lineage>
        <taxon>Bacteria</taxon>
        <taxon>Pseudomonadati</taxon>
        <taxon>Pseudomonadota</taxon>
        <taxon>Alphaproteobacteria</taxon>
        <taxon>Sphingomonadales</taxon>
        <taxon>Sphingomonadaceae</taxon>
        <taxon>Novosphingobium</taxon>
    </lineage>
</organism>
<keyword evidence="8" id="KW-0408">Iron</keyword>
<evidence type="ECO:0000256" key="5">
    <source>
        <dbReference type="ARBA" id="ARBA00022496"/>
    </source>
</evidence>
<evidence type="ECO:0000313" key="19">
    <source>
        <dbReference type="EMBL" id="GGZ00767.1"/>
    </source>
</evidence>
<dbReference type="InterPro" id="IPR037066">
    <property type="entry name" value="Plug_dom_sf"/>
</dbReference>
<protein>
    <submittedName>
        <fullName evidence="19">Ferrisiderophore receptor</fullName>
    </submittedName>
</protein>
<keyword evidence="12 19" id="KW-0675">Receptor</keyword>
<dbReference type="InterPro" id="IPR010105">
    <property type="entry name" value="TonB_sidphr_rcpt"/>
</dbReference>
<name>A0A918PEC5_9SPHN</name>
<feature type="chain" id="PRO_5037709592" evidence="16">
    <location>
        <begin position="20"/>
        <end position="696"/>
    </location>
</feature>
<accession>A0A918PEC5</accession>
<dbReference type="GO" id="GO:0038023">
    <property type="term" value="F:signaling receptor activity"/>
    <property type="evidence" value="ECO:0007669"/>
    <property type="project" value="InterPro"/>
</dbReference>
<dbReference type="InterPro" id="IPR012910">
    <property type="entry name" value="Plug_dom"/>
</dbReference>
<dbReference type="EMBL" id="BMZA01000003">
    <property type="protein sequence ID" value="GGZ00767.1"/>
    <property type="molecule type" value="Genomic_DNA"/>
</dbReference>
<evidence type="ECO:0000256" key="14">
    <source>
        <dbReference type="PROSITE-ProRule" id="PRU01360"/>
    </source>
</evidence>
<feature type="domain" description="TonB-dependent receptor plug" evidence="18">
    <location>
        <begin position="53"/>
        <end position="152"/>
    </location>
</feature>
<evidence type="ECO:0000256" key="1">
    <source>
        <dbReference type="ARBA" id="ARBA00004571"/>
    </source>
</evidence>
<dbReference type="GO" id="GO:0015344">
    <property type="term" value="F:siderophore uptake transmembrane transporter activity"/>
    <property type="evidence" value="ECO:0007669"/>
    <property type="project" value="TreeGrafter"/>
</dbReference>
<evidence type="ECO:0000256" key="12">
    <source>
        <dbReference type="ARBA" id="ARBA00023170"/>
    </source>
</evidence>
<dbReference type="PANTHER" id="PTHR32552">
    <property type="entry name" value="FERRICHROME IRON RECEPTOR-RELATED"/>
    <property type="match status" value="1"/>
</dbReference>
<gene>
    <name evidence="19" type="primary">bfrI</name>
    <name evidence="19" type="ORF">GCM10011614_14810</name>
</gene>
<dbReference type="SUPFAM" id="SSF56935">
    <property type="entry name" value="Porins"/>
    <property type="match status" value="1"/>
</dbReference>
<dbReference type="PROSITE" id="PS52016">
    <property type="entry name" value="TONB_DEPENDENT_REC_3"/>
    <property type="match status" value="1"/>
</dbReference>
<dbReference type="Gene3D" id="2.170.130.10">
    <property type="entry name" value="TonB-dependent receptor, plug domain"/>
    <property type="match status" value="1"/>
</dbReference>
<keyword evidence="20" id="KW-1185">Reference proteome</keyword>
<keyword evidence="3 14" id="KW-0813">Transport</keyword>
<evidence type="ECO:0000256" key="4">
    <source>
        <dbReference type="ARBA" id="ARBA00022452"/>
    </source>
</evidence>
<evidence type="ECO:0000256" key="9">
    <source>
        <dbReference type="ARBA" id="ARBA00023065"/>
    </source>
</evidence>
<proteinExistence type="inferred from homology"/>
<dbReference type="InterPro" id="IPR036942">
    <property type="entry name" value="Beta-barrel_TonB_sf"/>
</dbReference>
<keyword evidence="11 14" id="KW-0472">Membrane</keyword>
<comment type="caution">
    <text evidence="19">The sequence shown here is derived from an EMBL/GenBank/DDBJ whole genome shotgun (WGS) entry which is preliminary data.</text>
</comment>
<evidence type="ECO:0000256" key="11">
    <source>
        <dbReference type="ARBA" id="ARBA00023136"/>
    </source>
</evidence>
<dbReference type="Proteomes" id="UP000648075">
    <property type="component" value="Unassembled WGS sequence"/>
</dbReference>
<dbReference type="GO" id="GO:0009279">
    <property type="term" value="C:cell outer membrane"/>
    <property type="evidence" value="ECO:0007669"/>
    <property type="project" value="UniProtKB-SubCell"/>
</dbReference>
<evidence type="ECO:0000259" key="18">
    <source>
        <dbReference type="Pfam" id="PF07715"/>
    </source>
</evidence>
<keyword evidence="7 16" id="KW-0732">Signal</keyword>
<reference evidence="19" key="2">
    <citation type="submission" date="2020-09" db="EMBL/GenBank/DDBJ databases">
        <authorList>
            <person name="Sun Q."/>
            <person name="Kim S."/>
        </authorList>
    </citation>
    <scope>NUCLEOTIDE SEQUENCE</scope>
    <source>
        <strain evidence="19">KCTC 32255</strain>
    </source>
</reference>
<evidence type="ECO:0000256" key="6">
    <source>
        <dbReference type="ARBA" id="ARBA00022692"/>
    </source>
</evidence>
<feature type="domain" description="TonB-dependent receptor-like beta-barrel" evidence="17">
    <location>
        <begin position="224"/>
        <end position="665"/>
    </location>
</feature>
<evidence type="ECO:0000313" key="20">
    <source>
        <dbReference type="Proteomes" id="UP000648075"/>
    </source>
</evidence>
<evidence type="ECO:0000256" key="10">
    <source>
        <dbReference type="ARBA" id="ARBA00023077"/>
    </source>
</evidence>
<keyword evidence="10 15" id="KW-0798">TonB box</keyword>